<feature type="domain" description="G" evidence="1">
    <location>
        <begin position="116"/>
        <end position="228"/>
    </location>
</feature>
<accession>A0A4V6QGL8</accession>
<dbReference type="GO" id="GO:0030488">
    <property type="term" value="P:tRNA methylation"/>
    <property type="evidence" value="ECO:0007669"/>
    <property type="project" value="TreeGrafter"/>
</dbReference>
<sequence length="1304" mass="142098">MVRPVADARGAPERQRLSGRIVFAVRSWLNVGDELQESREDTDFDRAIASALAAGRDEMAQLDELGESAISSYAIPLPPTEGLGPLLQEVASATDDFAKRVRTHLSGQRDVLSTFNVAFFGRTGAGKSTLLSAFGQLDGSDVSPGDSDWTTEVHSVAWRGCRLFDTPGINGWGGRKSRAELEATARSAVEIADVVLLCFDSQSQQPSEFSKVADWVRHYGKPTIAVLNIRNLRWRHPAKVPNQTARQNVSEPVRQHSDNIRTELASIGLPDAPVVAIHSRRALFARASTPYRGPAEKDFLNEREQHGINYLARWSNFGTLEALLTCGIAAGGAQLRLTSLREGMRAILHDEASMLKALDQRLNERFDEIDRAISRHLEVLGYLEPDERAVHLHDDEWSGDLLTIAEIARGGPYLSPAEGTFSRYLRTLLKPHLSKPRGDAQKRFKRLEREAFEERKDIDKDTFVSKVFDEPEIAAALEHVWTESAQFLERELSMAAAELRHHAFSAERESSDLGGTAGSGSRAFEAALRASGLLTGVTAAIGGIALLNAWNPIGWAGGVVVAGISITSSVLGFVGGRHGESAEKQRAEARSKATYAGRTAIRTTFDSIEKDFAVDARSVAWQEAAPSVKSLLREAVVLAHLRQQITSIAKELDEKAAKIATSPSVDILEGAQQSLLSESSANSRDHRDIQRVLLGEDWLDAAITPSNTNTDIGDREAFVESCRAHHDADVNGLRRAFADALVGPDITRVAGWTQLLADAAKRDAAFRPALMAATPPRGARPSVAVAGDSSAGKSSFIKRLLVEMDGDVPETLHIRADPSTDDVHVYQLGSVDVVDTPGFQSGRSRHDDKAVSATTNAALVIVLLHVNLLIGDTARLEGVVKGTEAAPGKWPRMLFLINRCDELGVDPVHGVDEYFNRRDRKAAELHAALASRGIDIDTHHIHGIAADPFSAVGRHLPVTRAEYDANREWDGVDAFLEALRSLSPGDIAQANALAALDNAMVELLHLSTETRAECEANRVAVDKHDALIRSLGECLEDGQHLSDTLEHTLSETVSRHTTEAIRKMRVLARGDDDGLAKAMASWNNTDLHAEIDEFLATAADEIGEWAVTHESAINRELAAMNFDQKLGTPVADDEEAPRDTVADVTGVGGFVISSVQKLVSGLGTRDAAYAIGKKIFRIKFKPWGAIKAGKTVARAGVVLQVAATAWDVVGWIRTEGKRSTWDETITVAVESVEQNSDERVAGFLRGEDAPVTYLEERHTEISGIRNDHQNQQVLVRYELARTERRLVVVAALLDAFDDLRKETV</sequence>
<name>A0A4V6QGL8_9MICO</name>
<evidence type="ECO:0000259" key="1">
    <source>
        <dbReference type="Pfam" id="PF01926"/>
    </source>
</evidence>
<protein>
    <recommendedName>
        <fullName evidence="1">G domain-containing protein</fullName>
    </recommendedName>
</protein>
<dbReference type="GO" id="GO:0005525">
    <property type="term" value="F:GTP binding"/>
    <property type="evidence" value="ECO:0007669"/>
    <property type="project" value="InterPro"/>
</dbReference>
<dbReference type="CDD" id="cd00882">
    <property type="entry name" value="Ras_like_GTPase"/>
    <property type="match status" value="1"/>
</dbReference>
<dbReference type="Gene3D" id="3.40.50.300">
    <property type="entry name" value="P-loop containing nucleotide triphosphate hydrolases"/>
    <property type="match status" value="2"/>
</dbReference>
<dbReference type="GO" id="GO:0002098">
    <property type="term" value="P:tRNA wobble uridine modification"/>
    <property type="evidence" value="ECO:0007669"/>
    <property type="project" value="TreeGrafter"/>
</dbReference>
<dbReference type="InterPro" id="IPR027417">
    <property type="entry name" value="P-loop_NTPase"/>
</dbReference>
<dbReference type="EMBL" id="SOFE01000006">
    <property type="protein sequence ID" value="TFB87877.1"/>
    <property type="molecule type" value="Genomic_DNA"/>
</dbReference>
<dbReference type="Pfam" id="PF01926">
    <property type="entry name" value="MMR_HSR1"/>
    <property type="match status" value="2"/>
</dbReference>
<proteinExistence type="predicted"/>
<feature type="domain" description="G" evidence="1">
    <location>
        <begin position="783"/>
        <end position="865"/>
    </location>
</feature>
<gene>
    <name evidence="2" type="ORF">E3O11_03480</name>
</gene>
<comment type="caution">
    <text evidence="2">The sequence shown here is derived from an EMBL/GenBank/DDBJ whole genome shotgun (WGS) entry which is preliminary data.</text>
</comment>
<dbReference type="Proteomes" id="UP000297963">
    <property type="component" value="Unassembled WGS sequence"/>
</dbReference>
<dbReference type="PANTHER" id="PTHR42714">
    <property type="entry name" value="TRNA MODIFICATION GTPASE GTPBP3"/>
    <property type="match status" value="1"/>
</dbReference>
<dbReference type="SUPFAM" id="SSF52540">
    <property type="entry name" value="P-loop containing nucleoside triphosphate hydrolases"/>
    <property type="match status" value="2"/>
</dbReference>
<evidence type="ECO:0000313" key="2">
    <source>
        <dbReference type="EMBL" id="TFB87877.1"/>
    </source>
</evidence>
<dbReference type="GO" id="GO:0005737">
    <property type="term" value="C:cytoplasm"/>
    <property type="evidence" value="ECO:0007669"/>
    <property type="project" value="TreeGrafter"/>
</dbReference>
<reference evidence="2 3" key="1">
    <citation type="submission" date="2019-03" db="EMBL/GenBank/DDBJ databases">
        <title>Genomics of glacier-inhabiting Cryobacterium strains.</title>
        <authorList>
            <person name="Liu Q."/>
            <person name="Xin Y.-H."/>
        </authorList>
    </citation>
    <scope>NUCLEOTIDE SEQUENCE [LARGE SCALE GENOMIC DNA]</scope>
    <source>
        <strain evidence="2 3">Hh34</strain>
    </source>
</reference>
<dbReference type="PANTHER" id="PTHR42714:SF2">
    <property type="entry name" value="TRNA MODIFICATION GTPASE GTPBP3, MITOCHONDRIAL"/>
    <property type="match status" value="1"/>
</dbReference>
<organism evidence="2 3">
    <name type="scientific">Cryobacterium levicorallinum</name>
    <dbReference type="NCBI Taxonomy" id="995038"/>
    <lineage>
        <taxon>Bacteria</taxon>
        <taxon>Bacillati</taxon>
        <taxon>Actinomycetota</taxon>
        <taxon>Actinomycetes</taxon>
        <taxon>Micrococcales</taxon>
        <taxon>Microbacteriaceae</taxon>
        <taxon>Cryobacterium</taxon>
    </lineage>
</organism>
<evidence type="ECO:0000313" key="3">
    <source>
        <dbReference type="Proteomes" id="UP000297963"/>
    </source>
</evidence>
<dbReference type="InterPro" id="IPR006073">
    <property type="entry name" value="GTP-bd"/>
</dbReference>